<gene>
    <name evidence="2" type="ORF">NF685_06920</name>
</gene>
<reference evidence="2 3" key="1">
    <citation type="submission" date="2022-06" db="EMBL/GenBank/DDBJ databases">
        <title>Whole-genome of Asaia lannensis strain LMG 27011T.</title>
        <authorList>
            <person name="Sombolestani A."/>
        </authorList>
    </citation>
    <scope>NUCLEOTIDE SEQUENCE [LARGE SCALE GENOMIC DNA]</scope>
    <source>
        <strain evidence="2 3">NBRC 102526</strain>
    </source>
</reference>
<feature type="signal peptide" evidence="1">
    <location>
        <begin position="1"/>
        <end position="19"/>
    </location>
</feature>
<protein>
    <recommendedName>
        <fullName evidence="4">Outer membrane protein beta-barrel domain-containing protein</fullName>
    </recommendedName>
</protein>
<comment type="caution">
    <text evidence="2">The sequence shown here is derived from an EMBL/GenBank/DDBJ whole genome shotgun (WGS) entry which is preliminary data.</text>
</comment>
<evidence type="ECO:0000256" key="1">
    <source>
        <dbReference type="SAM" id="SignalP"/>
    </source>
</evidence>
<evidence type="ECO:0008006" key="4">
    <source>
        <dbReference type="Google" id="ProtNLM"/>
    </source>
</evidence>
<organism evidence="2 3">
    <name type="scientific">Asaia lannensis NBRC 102526</name>
    <dbReference type="NCBI Taxonomy" id="1307926"/>
    <lineage>
        <taxon>Bacteria</taxon>
        <taxon>Pseudomonadati</taxon>
        <taxon>Pseudomonadota</taxon>
        <taxon>Alphaproteobacteria</taxon>
        <taxon>Acetobacterales</taxon>
        <taxon>Acetobacteraceae</taxon>
        <taxon>Asaia</taxon>
    </lineage>
</organism>
<feature type="chain" id="PRO_5045562428" description="Outer membrane protein beta-barrel domain-containing protein" evidence="1">
    <location>
        <begin position="20"/>
        <end position="240"/>
    </location>
</feature>
<evidence type="ECO:0000313" key="2">
    <source>
        <dbReference type="EMBL" id="MCO6159755.1"/>
    </source>
</evidence>
<name>A0ABT1CFW4_9PROT</name>
<proteinExistence type="predicted"/>
<dbReference type="EMBL" id="JAMXQU010000004">
    <property type="protein sequence ID" value="MCO6159755.1"/>
    <property type="molecule type" value="Genomic_DNA"/>
</dbReference>
<accession>A0ABT1CFW4</accession>
<evidence type="ECO:0000313" key="3">
    <source>
        <dbReference type="Proteomes" id="UP001523401"/>
    </source>
</evidence>
<sequence>MSFRFSKILFILPTFSGLALDPAFGSSLPMGYQPTVSARVGTLGIGPEVSIRIPNSHWGFRGNINFFTYNDSSIYHHRFANENPTTGYDLDAQFGGSFRFFNGGLTTDFYPLGSGLRVSLGVYGVGNRVTARATPTGDARIGRTIYNVQDAGSVSLKALPNQVAPYIGFGYAGRIVSNVVFSVDAGILAEGDPKVSMTTEGPAAALPSFTAQVERERRRIAHDVNVPVYPVLELGIGYRF</sequence>
<keyword evidence="3" id="KW-1185">Reference proteome</keyword>
<keyword evidence="1" id="KW-0732">Signal</keyword>
<dbReference type="Gene3D" id="2.40.160.170">
    <property type="match status" value="1"/>
</dbReference>
<dbReference type="Proteomes" id="UP001523401">
    <property type="component" value="Unassembled WGS sequence"/>
</dbReference>
<dbReference type="RefSeq" id="WP_222546729.1">
    <property type="nucleotide sequence ID" value="NZ_BAPW01000010.1"/>
</dbReference>